<evidence type="ECO:0000313" key="7">
    <source>
        <dbReference type="Proteomes" id="UP001523565"/>
    </source>
</evidence>
<dbReference type="NCBIfam" id="TIGR02035">
    <property type="entry name" value="D_Ser_am_lyase"/>
    <property type="match status" value="1"/>
</dbReference>
<dbReference type="GO" id="GO:0008721">
    <property type="term" value="F:D-serine ammonia-lyase activity"/>
    <property type="evidence" value="ECO:0007669"/>
    <property type="project" value="UniProtKB-EC"/>
</dbReference>
<protein>
    <recommendedName>
        <fullName evidence="4">Probable D-serine dehydratase</fullName>
        <ecNumber evidence="4">4.3.1.18</ecNumber>
    </recommendedName>
    <alternativeName>
        <fullName evidence="4">D-serine deaminase</fullName>
        <shortName evidence="4">DSD</shortName>
    </alternativeName>
</protein>
<dbReference type="RefSeq" id="WP_262069616.1">
    <property type="nucleotide sequence ID" value="NZ_JAMXOC010000017.1"/>
</dbReference>
<dbReference type="Proteomes" id="UP001523565">
    <property type="component" value="Unassembled WGS sequence"/>
</dbReference>
<reference evidence="6 7" key="1">
    <citation type="journal article" date="2022" name="Genome Biol. Evol.">
        <title>Host diet, physiology and behaviors set the stage for Lachnospiraceae cladogenesis.</title>
        <authorList>
            <person name="Vera-Ponce De Leon A."/>
            <person name="Schneider M."/>
            <person name="Jahnes B.C."/>
            <person name="Sadowski V."/>
            <person name="Camuy-Velez L.A."/>
            <person name="Duan J."/>
            <person name="Sabree Z.L."/>
        </authorList>
    </citation>
    <scope>NUCLEOTIDE SEQUENCE [LARGE SCALE GENOMIC DNA]</scope>
    <source>
        <strain evidence="6 7">PAL227</strain>
    </source>
</reference>
<gene>
    <name evidence="4" type="primary">dsdA</name>
    <name evidence="6" type="ORF">NK118_10770</name>
</gene>
<feature type="modified residue" description="N6-(pyridoxal phosphate)lysine" evidence="4">
    <location>
        <position position="103"/>
    </location>
</feature>
<evidence type="ECO:0000256" key="2">
    <source>
        <dbReference type="ARBA" id="ARBA00022898"/>
    </source>
</evidence>
<dbReference type="PANTHER" id="PTHR48078:SF9">
    <property type="entry name" value="D-SERINE DEHYDRATASE"/>
    <property type="match status" value="1"/>
</dbReference>
<comment type="similarity">
    <text evidence="4">Belongs to the serine/threonine dehydratase family. DsdA subfamily.</text>
</comment>
<evidence type="ECO:0000256" key="1">
    <source>
        <dbReference type="ARBA" id="ARBA00001933"/>
    </source>
</evidence>
<dbReference type="Gene3D" id="3.40.50.1100">
    <property type="match status" value="2"/>
</dbReference>
<keyword evidence="3 4" id="KW-0456">Lyase</keyword>
<accession>A0ABT1EJ67</accession>
<comment type="catalytic activity">
    <reaction evidence="4">
        <text>D-serine = pyruvate + NH4(+)</text>
        <dbReference type="Rhea" id="RHEA:13977"/>
        <dbReference type="ChEBI" id="CHEBI:15361"/>
        <dbReference type="ChEBI" id="CHEBI:28938"/>
        <dbReference type="ChEBI" id="CHEBI:35247"/>
        <dbReference type="EC" id="4.3.1.18"/>
    </reaction>
</comment>
<dbReference type="PANTHER" id="PTHR48078">
    <property type="entry name" value="THREONINE DEHYDRATASE, MITOCHONDRIAL-RELATED"/>
    <property type="match status" value="1"/>
</dbReference>
<name>A0ABT1EJ67_9FIRM</name>
<dbReference type="InterPro" id="IPR050147">
    <property type="entry name" value="Ser/Thr_Dehydratase"/>
</dbReference>
<feature type="domain" description="Tryptophan synthase beta chain-like PALP" evidence="5">
    <location>
        <begin position="86"/>
        <end position="381"/>
    </location>
</feature>
<dbReference type="InterPro" id="IPR011780">
    <property type="entry name" value="D_Ser_am_lyase"/>
</dbReference>
<dbReference type="EC" id="4.3.1.18" evidence="4"/>
<proteinExistence type="inferred from homology"/>
<comment type="caution">
    <text evidence="6">The sequence shown here is derived from an EMBL/GenBank/DDBJ whole genome shotgun (WGS) entry which is preliminary data.</text>
</comment>
<dbReference type="SUPFAM" id="SSF53686">
    <property type="entry name" value="Tryptophan synthase beta subunit-like PLP-dependent enzymes"/>
    <property type="match status" value="1"/>
</dbReference>
<sequence length="429" mass="46722">MAMEKLKRGEEFLYLNDKECGLTGLTVDIGMEDIKEASARLSRFAPFIAKVFPETAAAAGIIESELMAIPEMKVALTNAYGEVAPGTLLLKMDSHLPIAGSIKARGGIYEVLKHAEEIALERGLIHPGDHYEKLAEAEARELFSKYKIQVGSTGNLGLSIGIASAAVGFKVIVHMSADARQWKKDLLRSHGVEVIEYQDDYSKAVEEGRKLSDEDPTSYFIDDENSKDLFMGYAVAALRLGTQLEEQKIKVDGEHPLFVYLPCGVGGAPGGITFGLKEIFGEHVHCFFIEPIAAPCMTLGMASGLHNEISVKDIGLSGQTHADGLAVGRASGFVGKVMEPLLAGCFTMADGSLYDYMRLLLSSEEVFIEPSAAASFEGVVKFCKYPEMKTYLQKHNLEDKMDNASHIAWATGGVLVPAEIQEEYIRTKI</sequence>
<keyword evidence="7" id="KW-1185">Reference proteome</keyword>
<evidence type="ECO:0000259" key="5">
    <source>
        <dbReference type="Pfam" id="PF00291"/>
    </source>
</evidence>
<dbReference type="Pfam" id="PF00291">
    <property type="entry name" value="PALP"/>
    <property type="match status" value="1"/>
</dbReference>
<comment type="cofactor">
    <cofactor evidence="1 4">
        <name>pyridoxal 5'-phosphate</name>
        <dbReference type="ChEBI" id="CHEBI:597326"/>
    </cofactor>
</comment>
<dbReference type="EMBL" id="JAMZFV010000017">
    <property type="protein sequence ID" value="MCP1110735.1"/>
    <property type="molecule type" value="Genomic_DNA"/>
</dbReference>
<evidence type="ECO:0000256" key="3">
    <source>
        <dbReference type="ARBA" id="ARBA00023239"/>
    </source>
</evidence>
<dbReference type="InterPro" id="IPR001926">
    <property type="entry name" value="TrpB-like_PALP"/>
</dbReference>
<dbReference type="NCBIfam" id="NF002823">
    <property type="entry name" value="PRK02991.1"/>
    <property type="match status" value="1"/>
</dbReference>
<dbReference type="HAMAP" id="MF_01030">
    <property type="entry name" value="D_Ser_dehydrat"/>
    <property type="match status" value="1"/>
</dbReference>
<evidence type="ECO:0000313" key="6">
    <source>
        <dbReference type="EMBL" id="MCP1110735.1"/>
    </source>
</evidence>
<dbReference type="InterPro" id="IPR036052">
    <property type="entry name" value="TrpB-like_PALP_sf"/>
</dbReference>
<evidence type="ECO:0000256" key="4">
    <source>
        <dbReference type="HAMAP-Rule" id="MF_01030"/>
    </source>
</evidence>
<keyword evidence="2 4" id="KW-0663">Pyridoxal phosphate</keyword>
<organism evidence="6 7">
    <name type="scientific">Ohessyouella blattaphilus</name>
    <dbReference type="NCBI Taxonomy" id="2949333"/>
    <lineage>
        <taxon>Bacteria</taxon>
        <taxon>Bacillati</taxon>
        <taxon>Bacillota</taxon>
        <taxon>Clostridia</taxon>
        <taxon>Lachnospirales</taxon>
        <taxon>Lachnospiraceae</taxon>
        <taxon>Ohessyouella</taxon>
    </lineage>
</organism>